<dbReference type="AlphaFoldDB" id="A0A4Z0FAP3"/>
<comment type="caution">
    <text evidence="1">The sequence shown here is derived from an EMBL/GenBank/DDBJ whole genome shotgun (WGS) entry which is preliminary data.</text>
</comment>
<dbReference type="Pfam" id="PF19662">
    <property type="entry name" value="DUF6165"/>
    <property type="match status" value="1"/>
</dbReference>
<accession>A0A4Z0FAP3</accession>
<organism evidence="1 2">
    <name type="scientific">Candidatus Macondimonas diazotrophica</name>
    <dbReference type="NCBI Taxonomy" id="2305248"/>
    <lineage>
        <taxon>Bacteria</taxon>
        <taxon>Pseudomonadati</taxon>
        <taxon>Pseudomonadota</taxon>
        <taxon>Gammaproteobacteria</taxon>
        <taxon>Chromatiales</taxon>
        <taxon>Ectothiorhodospiraceae</taxon>
        <taxon>Candidatus Macondimonas</taxon>
    </lineage>
</organism>
<reference evidence="1 2" key="1">
    <citation type="journal article" date="2019" name="ISME J.">
        <title>Candidatus Macondimonas diazotrophica, a novel gammaproteobacterial genus dominating crude-oil-contaminated coastal sediments.</title>
        <authorList>
            <person name="Karthikeyan S."/>
            <person name="Konstantinidis K."/>
        </authorList>
    </citation>
    <scope>NUCLEOTIDE SEQUENCE [LARGE SCALE GENOMIC DNA]</scope>
    <source>
        <strain evidence="1 2">KTK01</strain>
    </source>
</reference>
<sequence>MSEIQIPVSYGELIDKITILEIKQARITDPVKRDNVSHELTLLQAVWAASAAARGAAVDDLRAALKTVNEALWQIEDDIRDKERQQAFDDGFITLARAVYHQNDRRAALKREINLRLGSTLIEEKSYAGYASP</sequence>
<dbReference type="EMBL" id="SRIO01000004">
    <property type="protein sequence ID" value="TFZ83244.1"/>
    <property type="molecule type" value="Genomic_DNA"/>
</dbReference>
<keyword evidence="2" id="KW-1185">Reference proteome</keyword>
<dbReference type="InterPro" id="IPR046163">
    <property type="entry name" value="DUF6165"/>
</dbReference>
<evidence type="ECO:0000313" key="1">
    <source>
        <dbReference type="EMBL" id="TFZ83244.1"/>
    </source>
</evidence>
<dbReference type="RefSeq" id="WP_135281124.1">
    <property type="nucleotide sequence ID" value="NZ_SRIO01000004.1"/>
</dbReference>
<evidence type="ECO:0000313" key="2">
    <source>
        <dbReference type="Proteomes" id="UP000297890"/>
    </source>
</evidence>
<name>A0A4Z0FAP3_9GAMM</name>
<dbReference type="Proteomes" id="UP000297890">
    <property type="component" value="Unassembled WGS sequence"/>
</dbReference>
<gene>
    <name evidence="1" type="ORF">E4680_04110</name>
</gene>
<dbReference type="OrthoDB" id="9155693at2"/>
<protein>
    <submittedName>
        <fullName evidence="1">Uncharacterized protein</fullName>
    </submittedName>
</protein>
<proteinExistence type="predicted"/>